<evidence type="ECO:0000259" key="6">
    <source>
        <dbReference type="Pfam" id="PF02911"/>
    </source>
</evidence>
<gene>
    <name evidence="7" type="ORF">HYDPIDRAFT_94960</name>
</gene>
<dbReference type="InterPro" id="IPR011034">
    <property type="entry name" value="Formyl_transferase-like_C_sf"/>
</dbReference>
<feature type="domain" description="Formyl transferase N-terminal" evidence="5">
    <location>
        <begin position="194"/>
        <end position="306"/>
    </location>
</feature>
<organism evidence="7 8">
    <name type="scientific">Hydnomerulius pinastri MD-312</name>
    <dbReference type="NCBI Taxonomy" id="994086"/>
    <lineage>
        <taxon>Eukaryota</taxon>
        <taxon>Fungi</taxon>
        <taxon>Dikarya</taxon>
        <taxon>Basidiomycota</taxon>
        <taxon>Agaricomycotina</taxon>
        <taxon>Agaricomycetes</taxon>
        <taxon>Agaricomycetidae</taxon>
        <taxon>Boletales</taxon>
        <taxon>Boletales incertae sedis</taxon>
        <taxon>Leucogyrophana</taxon>
    </lineage>
</organism>
<dbReference type="Pfam" id="PF00551">
    <property type="entry name" value="Formyl_trans_N"/>
    <property type="match status" value="1"/>
</dbReference>
<dbReference type="PANTHER" id="PTHR11138">
    <property type="entry name" value="METHIONYL-TRNA FORMYLTRANSFERASE"/>
    <property type="match status" value="1"/>
</dbReference>
<dbReference type="GO" id="GO:0004479">
    <property type="term" value="F:methionyl-tRNA formyltransferase activity"/>
    <property type="evidence" value="ECO:0007669"/>
    <property type="project" value="UniProtKB-EC"/>
</dbReference>
<dbReference type="CDD" id="cd08646">
    <property type="entry name" value="FMT_core_Met-tRNA-FMT_N"/>
    <property type="match status" value="1"/>
</dbReference>
<dbReference type="InterPro" id="IPR041711">
    <property type="entry name" value="Met-tRNA-FMT_N"/>
</dbReference>
<dbReference type="Proteomes" id="UP000053820">
    <property type="component" value="Unassembled WGS sequence"/>
</dbReference>
<dbReference type="HOGENOM" id="CLU_033347_0_3_1"/>
<dbReference type="Pfam" id="PF02911">
    <property type="entry name" value="Formyl_trans_C"/>
    <property type="match status" value="1"/>
</dbReference>
<dbReference type="SUPFAM" id="SSF50486">
    <property type="entry name" value="FMT C-terminal domain-like"/>
    <property type="match status" value="1"/>
</dbReference>
<comment type="similarity">
    <text evidence="1">Belongs to the Fmt family.</text>
</comment>
<evidence type="ECO:0000256" key="2">
    <source>
        <dbReference type="ARBA" id="ARBA00012261"/>
    </source>
</evidence>
<protein>
    <recommendedName>
        <fullName evidence="2">methionyl-tRNA formyltransferase</fullName>
        <ecNumber evidence="2">2.1.2.9</ecNumber>
    </recommendedName>
</protein>
<evidence type="ECO:0000313" key="7">
    <source>
        <dbReference type="EMBL" id="KIJ62160.1"/>
    </source>
</evidence>
<evidence type="ECO:0000313" key="8">
    <source>
        <dbReference type="Proteomes" id="UP000053820"/>
    </source>
</evidence>
<dbReference type="OrthoDB" id="10268103at2759"/>
<name>A0A0C9VVM2_9AGAM</name>
<keyword evidence="4" id="KW-0648">Protein biosynthesis</keyword>
<evidence type="ECO:0000256" key="4">
    <source>
        <dbReference type="ARBA" id="ARBA00022917"/>
    </source>
</evidence>
<feature type="domain" description="Formyl transferase C-terminal" evidence="6">
    <location>
        <begin position="332"/>
        <end position="444"/>
    </location>
</feature>
<dbReference type="SUPFAM" id="SSF53328">
    <property type="entry name" value="Formyltransferase"/>
    <property type="match status" value="1"/>
</dbReference>
<dbReference type="GO" id="GO:0005739">
    <property type="term" value="C:mitochondrion"/>
    <property type="evidence" value="ECO:0007669"/>
    <property type="project" value="TreeGrafter"/>
</dbReference>
<reference evidence="7 8" key="1">
    <citation type="submission" date="2014-04" db="EMBL/GenBank/DDBJ databases">
        <title>Evolutionary Origins and Diversification of the Mycorrhizal Mutualists.</title>
        <authorList>
            <consortium name="DOE Joint Genome Institute"/>
            <consortium name="Mycorrhizal Genomics Consortium"/>
            <person name="Kohler A."/>
            <person name="Kuo A."/>
            <person name="Nagy L.G."/>
            <person name="Floudas D."/>
            <person name="Copeland A."/>
            <person name="Barry K.W."/>
            <person name="Cichocki N."/>
            <person name="Veneault-Fourrey C."/>
            <person name="LaButti K."/>
            <person name="Lindquist E.A."/>
            <person name="Lipzen A."/>
            <person name="Lundell T."/>
            <person name="Morin E."/>
            <person name="Murat C."/>
            <person name="Riley R."/>
            <person name="Ohm R."/>
            <person name="Sun H."/>
            <person name="Tunlid A."/>
            <person name="Henrissat B."/>
            <person name="Grigoriev I.V."/>
            <person name="Hibbett D.S."/>
            <person name="Martin F."/>
        </authorList>
    </citation>
    <scope>NUCLEOTIDE SEQUENCE [LARGE SCALE GENOMIC DNA]</scope>
    <source>
        <strain evidence="7 8">MD-312</strain>
    </source>
</reference>
<dbReference type="InterPro" id="IPR002376">
    <property type="entry name" value="Formyl_transf_N"/>
</dbReference>
<evidence type="ECO:0000256" key="3">
    <source>
        <dbReference type="ARBA" id="ARBA00022679"/>
    </source>
</evidence>
<keyword evidence="3" id="KW-0808">Transferase</keyword>
<keyword evidence="8" id="KW-1185">Reference proteome</keyword>
<proteinExistence type="inferred from homology"/>
<evidence type="ECO:0000259" key="5">
    <source>
        <dbReference type="Pfam" id="PF00551"/>
    </source>
</evidence>
<dbReference type="InterPro" id="IPR036477">
    <property type="entry name" value="Formyl_transf_N_sf"/>
</dbReference>
<dbReference type="PANTHER" id="PTHR11138:SF5">
    <property type="entry name" value="METHIONYL-TRNA FORMYLTRANSFERASE, MITOCHONDRIAL"/>
    <property type="match status" value="1"/>
</dbReference>
<dbReference type="EC" id="2.1.2.9" evidence="2"/>
<evidence type="ECO:0000256" key="1">
    <source>
        <dbReference type="ARBA" id="ARBA00010699"/>
    </source>
</evidence>
<dbReference type="InterPro" id="IPR005793">
    <property type="entry name" value="Formyl_trans_C"/>
</dbReference>
<dbReference type="AlphaFoldDB" id="A0A0C9VVM2"/>
<accession>A0A0C9VVM2</accession>
<sequence length="461" mass="50450">MLLHLVQRTPLSQGVRRTNLVVSQGGASFRTLQYFDASKNDLKRFGSPTTEYNRSFRTSSSRSSRYIRKRGFRTSCSRSDTSANALFSSSLSKPTREPFTILFCGRDAFSCAVFSEVHRAKDVWNDLHITTNPDVKTGRRGSRLDISPLKTLAGSLGVPVHTIPKEKTAFKHWLPPPPFTSQQPSNGSEPTFSPAPSHLLITASFGRILPAPILRLFPSTQRLNVHPSLLPAYRGPAPIQRVLMAGEPETGVCVIEMGEVKRKEGKVVDAGGIWGVERMSVPEDATFLEMQAKLAESGGKLLVQVLRDMLSGTANRISQGPLTPSTPHAPAISANDSTITFTTQSASTIARLERAIGHQRALSVPAGLPDGRAVTLAGLRVLPYEMHPTISGSNVEDDGPGTAQYSPQTKSMLVKCADGMWLSVERLQTQDRVMVKAKEWWNGLKGNGLVKDGRFRFGREF</sequence>
<dbReference type="EMBL" id="KN839857">
    <property type="protein sequence ID" value="KIJ62160.1"/>
    <property type="molecule type" value="Genomic_DNA"/>
</dbReference>
<dbReference type="Gene3D" id="3.40.50.12230">
    <property type="match status" value="1"/>
</dbReference>